<evidence type="ECO:0000256" key="1">
    <source>
        <dbReference type="ARBA" id="ARBA00001933"/>
    </source>
</evidence>
<dbReference type="InterPro" id="IPR015422">
    <property type="entry name" value="PyrdxlP-dep_Trfase_small"/>
</dbReference>
<feature type="modified residue" description="N6-(pyridoxal phosphate)lysine" evidence="11">
    <location>
        <position position="238"/>
    </location>
</feature>
<organism evidence="13 14">
    <name type="scientific">Virgibacillus dokdonensis</name>
    <dbReference type="NCBI Taxonomy" id="302167"/>
    <lineage>
        <taxon>Bacteria</taxon>
        <taxon>Bacillati</taxon>
        <taxon>Bacillota</taxon>
        <taxon>Bacilli</taxon>
        <taxon>Bacillales</taxon>
        <taxon>Bacillaceae</taxon>
        <taxon>Virgibacillus</taxon>
    </lineage>
</organism>
<evidence type="ECO:0000256" key="2">
    <source>
        <dbReference type="ARBA" id="ARBA00004746"/>
    </source>
</evidence>
<dbReference type="STRING" id="302167.GCA_900166595_03918"/>
<dbReference type="EMBL" id="CP018622">
    <property type="protein sequence ID" value="AUJ24143.1"/>
    <property type="molecule type" value="Genomic_DNA"/>
</dbReference>
<reference evidence="14" key="1">
    <citation type="submission" date="2016-11" db="EMBL/GenBank/DDBJ databases">
        <title>Complete genome sequence of Virgibacillus pantothenticus 21D, a halophilic bacterium isolated from the deep hypersaline anoxic basin Discovery in the Mediterranean Sea.</title>
        <authorList>
            <person name="Zeaiter Z."/>
            <person name="Booth J.M."/>
            <person name="Prosdocimi E.M."/>
            <person name="Mapelli F."/>
            <person name="Fusi M."/>
            <person name="Daffonchio D."/>
            <person name="Borin S."/>
            <person name="Crotti E."/>
        </authorList>
    </citation>
    <scope>NUCLEOTIDE SEQUENCE [LARGE SCALE GENOMIC DNA]</scope>
    <source>
        <strain evidence="14">21D</strain>
    </source>
</reference>
<keyword evidence="7" id="KW-0093">Biotin biosynthesis</keyword>
<dbReference type="GO" id="GO:0030170">
    <property type="term" value="F:pyridoxal phosphate binding"/>
    <property type="evidence" value="ECO:0007669"/>
    <property type="project" value="InterPro"/>
</dbReference>
<dbReference type="PANTHER" id="PTHR13693:SF3">
    <property type="entry name" value="LD36009P"/>
    <property type="match status" value="1"/>
</dbReference>
<evidence type="ECO:0000256" key="5">
    <source>
        <dbReference type="ARBA" id="ARBA00013187"/>
    </source>
</evidence>
<dbReference type="InterPro" id="IPR004839">
    <property type="entry name" value="Aminotransferase_I/II_large"/>
</dbReference>
<comment type="catalytic activity">
    <reaction evidence="9">
        <text>6-carboxyhexanoyl-[ACP] + L-alanine + H(+) = (8S)-8-amino-7-oxononanoate + holo-[ACP] + CO2</text>
        <dbReference type="Rhea" id="RHEA:42288"/>
        <dbReference type="Rhea" id="RHEA-COMP:9685"/>
        <dbReference type="Rhea" id="RHEA-COMP:9955"/>
        <dbReference type="ChEBI" id="CHEBI:15378"/>
        <dbReference type="ChEBI" id="CHEBI:16526"/>
        <dbReference type="ChEBI" id="CHEBI:57972"/>
        <dbReference type="ChEBI" id="CHEBI:64479"/>
        <dbReference type="ChEBI" id="CHEBI:78846"/>
        <dbReference type="ChEBI" id="CHEBI:149468"/>
        <dbReference type="EC" id="2.3.1.47"/>
    </reaction>
</comment>
<dbReference type="SUPFAM" id="SSF53383">
    <property type="entry name" value="PLP-dependent transferases"/>
    <property type="match status" value="1"/>
</dbReference>
<dbReference type="InterPro" id="IPR015424">
    <property type="entry name" value="PyrdxlP-dep_Trfase"/>
</dbReference>
<protein>
    <recommendedName>
        <fullName evidence="5 10">8-amino-7-oxononanoate synthase</fullName>
        <ecNumber evidence="5 10">2.3.1.47</ecNumber>
    </recommendedName>
</protein>
<evidence type="ECO:0000256" key="11">
    <source>
        <dbReference type="PIRSR" id="PIRSR604723-51"/>
    </source>
</evidence>
<dbReference type="InterPro" id="IPR050087">
    <property type="entry name" value="AON_synthase_class-II"/>
</dbReference>
<evidence type="ECO:0000259" key="12">
    <source>
        <dbReference type="Pfam" id="PF00155"/>
    </source>
</evidence>
<keyword evidence="6 13" id="KW-0808">Transferase</keyword>
<evidence type="ECO:0000256" key="4">
    <source>
        <dbReference type="ARBA" id="ARBA00011738"/>
    </source>
</evidence>
<feature type="domain" description="Aminotransferase class I/classII large" evidence="12">
    <location>
        <begin position="41"/>
        <end position="379"/>
    </location>
</feature>
<evidence type="ECO:0000256" key="10">
    <source>
        <dbReference type="NCBIfam" id="TIGR00858"/>
    </source>
</evidence>
<evidence type="ECO:0000313" key="14">
    <source>
        <dbReference type="Proteomes" id="UP000234237"/>
    </source>
</evidence>
<comment type="similarity">
    <text evidence="3">Belongs to the class-II pyridoxal-phosphate-dependent aminotransferase family. BioF subfamily.</text>
</comment>
<dbReference type="Pfam" id="PF00155">
    <property type="entry name" value="Aminotran_1_2"/>
    <property type="match status" value="1"/>
</dbReference>
<accession>A0A2K9IZD0</accession>
<evidence type="ECO:0000256" key="3">
    <source>
        <dbReference type="ARBA" id="ARBA00010008"/>
    </source>
</evidence>
<keyword evidence="8 11" id="KW-0663">Pyridoxal phosphate</keyword>
<comment type="pathway">
    <text evidence="2">Cofactor biosynthesis; biotin biosynthesis.</text>
</comment>
<dbReference type="UniPathway" id="UPA00078"/>
<dbReference type="NCBIfam" id="TIGR00858">
    <property type="entry name" value="bioF"/>
    <property type="match status" value="1"/>
</dbReference>
<dbReference type="GO" id="GO:0008710">
    <property type="term" value="F:8-amino-7-oxononanoate synthase activity"/>
    <property type="evidence" value="ECO:0007669"/>
    <property type="project" value="UniProtKB-UniRule"/>
</dbReference>
<evidence type="ECO:0000313" key="13">
    <source>
        <dbReference type="EMBL" id="AUJ24143.1"/>
    </source>
</evidence>
<comment type="subunit">
    <text evidence="4">Homodimer.</text>
</comment>
<sequence length="391" mass="43346">MLSFDDKLHNRVKEMQENSLYRTLRTMETASQSARIVDGEKKIIFSSNDYLGLANDKRLIHATIEALQQFGVGSSGSRLTTGNTYWHEKLEKKIATFKQTEAARLFSSGYLANIGVLSALAEAEDVILSDQYNHASIIDGCRLSKAKTCIYRHVDMEDLERKLAATTKYKQRFIVTDGVFSMDGSIAPLDRMMELADHYHAYVIVDDAHATGVLGQSGRGTSAYFGIMPDVVIGTCSKAIGTEGGFVAGSSILVDFLKNHARTFIFQTALPPAICVATYTAIELIEQDASRRERLHYNIRKVKEGLNDMGYAVKGDHTAIIPVIIGDQQLALEFAKELEEKGIYAPAIRPPTVPNGESRIRLTVTASHSMKDMDDVLHAFYIIGKKWGVLR</sequence>
<dbReference type="InterPro" id="IPR004723">
    <property type="entry name" value="AONS_Archaea/Proteobacteria"/>
</dbReference>
<dbReference type="CDD" id="cd06454">
    <property type="entry name" value="KBL_like"/>
    <property type="match status" value="1"/>
</dbReference>
<evidence type="ECO:0000256" key="8">
    <source>
        <dbReference type="ARBA" id="ARBA00022898"/>
    </source>
</evidence>
<dbReference type="InterPro" id="IPR015421">
    <property type="entry name" value="PyrdxlP-dep_Trfase_major"/>
</dbReference>
<keyword evidence="13" id="KW-0012">Acyltransferase</keyword>
<dbReference type="PANTHER" id="PTHR13693">
    <property type="entry name" value="CLASS II AMINOTRANSFERASE/8-AMINO-7-OXONONANOATE SYNTHASE"/>
    <property type="match status" value="1"/>
</dbReference>
<dbReference type="FunFam" id="3.40.640.10:FF:000006">
    <property type="entry name" value="5-aminolevulinate synthase, mitochondrial"/>
    <property type="match status" value="1"/>
</dbReference>
<comment type="cofactor">
    <cofactor evidence="1 11">
        <name>pyridoxal 5'-phosphate</name>
        <dbReference type="ChEBI" id="CHEBI:597326"/>
    </cofactor>
</comment>
<dbReference type="GO" id="GO:0009102">
    <property type="term" value="P:biotin biosynthetic process"/>
    <property type="evidence" value="ECO:0007669"/>
    <property type="project" value="UniProtKB-UniRule"/>
</dbReference>
<dbReference type="Proteomes" id="UP000234237">
    <property type="component" value="Chromosome"/>
</dbReference>
<dbReference type="EC" id="2.3.1.47" evidence="5 10"/>
<evidence type="ECO:0000256" key="9">
    <source>
        <dbReference type="ARBA" id="ARBA00047715"/>
    </source>
</evidence>
<dbReference type="Gene3D" id="3.40.640.10">
    <property type="entry name" value="Type I PLP-dependent aspartate aminotransferase-like (Major domain)"/>
    <property type="match status" value="1"/>
</dbReference>
<proteinExistence type="inferred from homology"/>
<gene>
    <name evidence="13" type="primary">bioF</name>
    <name evidence="13" type="ORF">A21D_01031</name>
</gene>
<evidence type="ECO:0000256" key="7">
    <source>
        <dbReference type="ARBA" id="ARBA00022756"/>
    </source>
</evidence>
<dbReference type="Gene3D" id="3.90.1150.10">
    <property type="entry name" value="Aspartate Aminotransferase, domain 1"/>
    <property type="match status" value="1"/>
</dbReference>
<name>A0A2K9IZD0_9BACI</name>
<dbReference type="KEGG" id="vpn:A21D_01031"/>
<dbReference type="AlphaFoldDB" id="A0A2K9IZD0"/>
<evidence type="ECO:0000256" key="6">
    <source>
        <dbReference type="ARBA" id="ARBA00022679"/>
    </source>
</evidence>